<comment type="function">
    <text evidence="6">RNaseP catalyzes the removal of the 5'-leader sequence from pre-tRNA to produce the mature 5'-terminus. It can also cleave other RNA substrates such as 4.5S RNA. The protein component plays an auxiliary but essential role in vivo by binding to the 5'-leader sequence and broadening the substrate specificity of the ribozyme.</text>
</comment>
<dbReference type="GO" id="GO:0004526">
    <property type="term" value="F:ribonuclease P activity"/>
    <property type="evidence" value="ECO:0007669"/>
    <property type="project" value="UniProtKB-EC"/>
</dbReference>
<dbReference type="PANTHER" id="PTHR33992">
    <property type="entry name" value="RIBONUCLEASE P PROTEIN COMPONENT"/>
    <property type="match status" value="1"/>
</dbReference>
<dbReference type="RefSeq" id="WP_168138906.1">
    <property type="nucleotide sequence ID" value="NZ_JAAVJR010000008.1"/>
</dbReference>
<keyword evidence="4 6" id="KW-0378">Hydrolase</keyword>
<dbReference type="SUPFAM" id="SSF54211">
    <property type="entry name" value="Ribosomal protein S5 domain 2-like"/>
    <property type="match status" value="1"/>
</dbReference>
<dbReference type="PANTHER" id="PTHR33992:SF1">
    <property type="entry name" value="RIBONUCLEASE P PROTEIN COMPONENT"/>
    <property type="match status" value="1"/>
</dbReference>
<dbReference type="EMBL" id="JAAVJR010000008">
    <property type="protein sequence ID" value="NJW53799.1"/>
    <property type="molecule type" value="Genomic_DNA"/>
</dbReference>
<evidence type="ECO:0000256" key="7">
    <source>
        <dbReference type="NCBIfam" id="TIGR00188"/>
    </source>
</evidence>
<accession>A0ABX1D3K6</accession>
<keyword evidence="2 6" id="KW-0540">Nuclease</keyword>
<evidence type="ECO:0000256" key="6">
    <source>
        <dbReference type="HAMAP-Rule" id="MF_00227"/>
    </source>
</evidence>
<comment type="subunit">
    <text evidence="6">Consists of a catalytic RNA component (M1 or rnpB) and a protein subunit.</text>
</comment>
<evidence type="ECO:0000313" key="8">
    <source>
        <dbReference type="EMBL" id="NJW53799.1"/>
    </source>
</evidence>
<dbReference type="InterPro" id="IPR000100">
    <property type="entry name" value="RNase_P"/>
</dbReference>
<evidence type="ECO:0000256" key="5">
    <source>
        <dbReference type="ARBA" id="ARBA00022884"/>
    </source>
</evidence>
<reference evidence="8 9" key="1">
    <citation type="submission" date="2020-03" db="EMBL/GenBank/DDBJ databases">
        <title>Salinimicrobium sp. nov, isolated from SCS.</title>
        <authorList>
            <person name="Cao W.R."/>
        </authorList>
    </citation>
    <scope>NUCLEOTIDE SEQUENCE [LARGE SCALE GENOMIC DNA]</scope>
    <source>
        <strain evidence="9">J15B91</strain>
    </source>
</reference>
<gene>
    <name evidence="6 8" type="primary">rnpA</name>
    <name evidence="8" type="ORF">HC175_12810</name>
</gene>
<name>A0ABX1D3K6_9FLAO</name>
<keyword evidence="3 6" id="KW-0255">Endonuclease</keyword>
<keyword evidence="9" id="KW-1185">Reference proteome</keyword>
<proteinExistence type="inferred from homology"/>
<sequence>MDQSFGKKEKLKSKLLIDQLFSEGTSVKKYPLRLVYLPKGKATDEKNRIAVSVPKRSFKKAVDRMKLKRLMREAYRKNKYLVTNKLAASYAIMIIYTGREMMDYSTIFQATEELLKKFVQQEKGKDNEKDIL</sequence>
<dbReference type="InterPro" id="IPR020568">
    <property type="entry name" value="Ribosomal_Su5_D2-typ_SF"/>
</dbReference>
<evidence type="ECO:0000256" key="2">
    <source>
        <dbReference type="ARBA" id="ARBA00022722"/>
    </source>
</evidence>
<comment type="similarity">
    <text evidence="6">Belongs to the RnpA family.</text>
</comment>
<keyword evidence="1 6" id="KW-0819">tRNA processing</keyword>
<comment type="catalytic activity">
    <reaction evidence="6">
        <text>Endonucleolytic cleavage of RNA, removing 5'-extranucleotides from tRNA precursor.</text>
        <dbReference type="EC" id="3.1.26.5"/>
    </reaction>
</comment>
<evidence type="ECO:0000256" key="1">
    <source>
        <dbReference type="ARBA" id="ARBA00022694"/>
    </source>
</evidence>
<dbReference type="EC" id="3.1.26.5" evidence="6 7"/>
<comment type="caution">
    <text evidence="8">The sequence shown here is derived from an EMBL/GenBank/DDBJ whole genome shotgun (WGS) entry which is preliminary data.</text>
</comment>
<dbReference type="HAMAP" id="MF_00227">
    <property type="entry name" value="RNase_P"/>
    <property type="match status" value="1"/>
</dbReference>
<evidence type="ECO:0000313" key="9">
    <source>
        <dbReference type="Proteomes" id="UP000703674"/>
    </source>
</evidence>
<dbReference type="Proteomes" id="UP000703674">
    <property type="component" value="Unassembled WGS sequence"/>
</dbReference>
<evidence type="ECO:0000256" key="4">
    <source>
        <dbReference type="ARBA" id="ARBA00022801"/>
    </source>
</evidence>
<dbReference type="Pfam" id="PF00825">
    <property type="entry name" value="Ribonuclease_P"/>
    <property type="match status" value="1"/>
</dbReference>
<dbReference type="InterPro" id="IPR014721">
    <property type="entry name" value="Ribsml_uS5_D2-typ_fold_subgr"/>
</dbReference>
<dbReference type="Gene3D" id="3.30.230.10">
    <property type="match status" value="1"/>
</dbReference>
<keyword evidence="5 6" id="KW-0694">RNA-binding</keyword>
<organism evidence="8 9">
    <name type="scientific">Salinimicrobium oceani</name>
    <dbReference type="NCBI Taxonomy" id="2722702"/>
    <lineage>
        <taxon>Bacteria</taxon>
        <taxon>Pseudomonadati</taxon>
        <taxon>Bacteroidota</taxon>
        <taxon>Flavobacteriia</taxon>
        <taxon>Flavobacteriales</taxon>
        <taxon>Flavobacteriaceae</taxon>
        <taxon>Salinimicrobium</taxon>
    </lineage>
</organism>
<protein>
    <recommendedName>
        <fullName evidence="6 7">Ribonuclease P protein component</fullName>
        <shortName evidence="6">RNase P protein</shortName>
        <shortName evidence="6">RNaseP protein</shortName>
        <ecNumber evidence="6 7">3.1.26.5</ecNumber>
    </recommendedName>
    <alternativeName>
        <fullName evidence="6">Protein C5</fullName>
    </alternativeName>
</protein>
<dbReference type="NCBIfam" id="TIGR00188">
    <property type="entry name" value="rnpA"/>
    <property type="match status" value="1"/>
</dbReference>
<evidence type="ECO:0000256" key="3">
    <source>
        <dbReference type="ARBA" id="ARBA00022759"/>
    </source>
</evidence>